<protein>
    <recommendedName>
        <fullName evidence="1">Glycosyltransferase 61 catalytic domain-containing protein</fullName>
    </recommendedName>
</protein>
<accession>A0A1E3AYR5</accession>
<comment type="caution">
    <text evidence="2">The sequence shown here is derived from an EMBL/GenBank/DDBJ whole genome shotgun (WGS) entry which is preliminary data.</text>
</comment>
<dbReference type="AlphaFoldDB" id="A0A1E3AYR5"/>
<dbReference type="InterPro" id="IPR049625">
    <property type="entry name" value="Glyco_transf_61_cat"/>
</dbReference>
<organism evidence="2 3">
    <name type="scientific">Eisenbergiella tayi</name>
    <dbReference type="NCBI Taxonomy" id="1432052"/>
    <lineage>
        <taxon>Bacteria</taxon>
        <taxon>Bacillati</taxon>
        <taxon>Bacillota</taxon>
        <taxon>Clostridia</taxon>
        <taxon>Lachnospirales</taxon>
        <taxon>Lachnospiraceae</taxon>
        <taxon>Eisenbergiella</taxon>
    </lineage>
</organism>
<sequence length="345" mass="39966">MEAEWGGGKTEFTCPPIYIAELEEIEVFGQSDCLTLKDKIILCDFFQIDENNGRRYDLSSGSIMKYKNKNAITLAYIDKGRTLDKAISLIGCFASNYYHFTLEILSRLIYVDNTQKYDSYPILVDENALKIRQLMELLDIVNQKHRKVISVKYGEKIHIKELIYISRNIWLPPNYFKGAVMRPQDFLISQTAVMNIRTCVLGKKKLDQEKTHQKIFLSRKNCSNQRLINFVEVEQLFQEYGFHIVYPDEMSLKEQIETFNGADYIVGSAGGAFTNLLYCHEGATAVIIAPPAHKLYCFTNIAFMLHVEVMVLESYTVDEGMARSQDKFMLDMFKCRQFLEQSLWM</sequence>
<dbReference type="Pfam" id="PF04577">
    <property type="entry name" value="Glyco_transf_61"/>
    <property type="match status" value="1"/>
</dbReference>
<name>A0A1E3AYR5_9FIRM</name>
<gene>
    <name evidence="2" type="ORF">BEH84_01061</name>
</gene>
<evidence type="ECO:0000313" key="3">
    <source>
        <dbReference type="Proteomes" id="UP000095003"/>
    </source>
</evidence>
<evidence type="ECO:0000259" key="1">
    <source>
        <dbReference type="Pfam" id="PF04577"/>
    </source>
</evidence>
<dbReference type="EMBL" id="MCGI01000001">
    <property type="protein sequence ID" value="ODM13346.1"/>
    <property type="molecule type" value="Genomic_DNA"/>
</dbReference>
<feature type="domain" description="Glycosyltransferase 61 catalytic" evidence="1">
    <location>
        <begin position="97"/>
        <end position="285"/>
    </location>
</feature>
<evidence type="ECO:0000313" key="2">
    <source>
        <dbReference type="EMBL" id="ODM13346.1"/>
    </source>
</evidence>
<dbReference type="Proteomes" id="UP000095003">
    <property type="component" value="Unassembled WGS sequence"/>
</dbReference>
<reference evidence="2 3" key="1">
    <citation type="submission" date="2016-07" db="EMBL/GenBank/DDBJ databases">
        <title>Characterization of isolates of Eisenbergiella tayi derived from blood cultures, using whole genome sequencing.</title>
        <authorList>
            <person name="Burdz T."/>
            <person name="Wiebe D."/>
            <person name="Huynh C."/>
            <person name="Bernard K."/>
        </authorList>
    </citation>
    <scope>NUCLEOTIDE SEQUENCE [LARGE SCALE GENOMIC DNA]</scope>
    <source>
        <strain evidence="2 3">NML 120489</strain>
    </source>
</reference>
<dbReference type="GO" id="GO:0016757">
    <property type="term" value="F:glycosyltransferase activity"/>
    <property type="evidence" value="ECO:0007669"/>
    <property type="project" value="InterPro"/>
</dbReference>
<dbReference type="RefSeq" id="WP_069155998.1">
    <property type="nucleotide sequence ID" value="NZ_MCGI01000001.1"/>
</dbReference>
<proteinExistence type="predicted"/>